<evidence type="ECO:0000256" key="4">
    <source>
        <dbReference type="ARBA" id="ARBA00022801"/>
    </source>
</evidence>
<dbReference type="PROSITE" id="PS00122">
    <property type="entry name" value="CARBOXYLESTERASE_B_1"/>
    <property type="match status" value="1"/>
</dbReference>
<dbReference type="PANTHER" id="PTHR43142">
    <property type="entry name" value="CARBOXYLIC ESTER HYDROLASE"/>
    <property type="match status" value="1"/>
</dbReference>
<dbReference type="GO" id="GO:0052689">
    <property type="term" value="F:carboxylic ester hydrolase activity"/>
    <property type="evidence" value="ECO:0007669"/>
    <property type="project" value="UniProtKB-KW"/>
</dbReference>
<keyword evidence="4 7" id="KW-0378">Hydrolase</keyword>
<dbReference type="AlphaFoldDB" id="A0A9P0FC43"/>
<name>A0A9P0FC43_BRAAE</name>
<evidence type="ECO:0000256" key="3">
    <source>
        <dbReference type="ARBA" id="ARBA00022487"/>
    </source>
</evidence>
<keyword evidence="6" id="KW-0325">Glycoprotein</keyword>
<comment type="similarity">
    <text evidence="2">Belongs to the 'GDXG' lipolytic enzyme family.</text>
</comment>
<feature type="domain" description="Carboxylesterase type B" evidence="8">
    <location>
        <begin position="28"/>
        <end position="536"/>
    </location>
</feature>
<dbReference type="PROSITE" id="PS01173">
    <property type="entry name" value="LIPASE_GDXG_HIS"/>
    <property type="match status" value="1"/>
</dbReference>
<dbReference type="OrthoDB" id="19653at2759"/>
<dbReference type="Pfam" id="PF00135">
    <property type="entry name" value="COesterase"/>
    <property type="match status" value="1"/>
</dbReference>
<evidence type="ECO:0000256" key="7">
    <source>
        <dbReference type="RuleBase" id="RU361235"/>
    </source>
</evidence>
<keyword evidence="5" id="KW-1015">Disulfide bond</keyword>
<organism evidence="9 10">
    <name type="scientific">Brassicogethes aeneus</name>
    <name type="common">Rape pollen beetle</name>
    <name type="synonym">Meligethes aeneus</name>
    <dbReference type="NCBI Taxonomy" id="1431903"/>
    <lineage>
        <taxon>Eukaryota</taxon>
        <taxon>Metazoa</taxon>
        <taxon>Ecdysozoa</taxon>
        <taxon>Arthropoda</taxon>
        <taxon>Hexapoda</taxon>
        <taxon>Insecta</taxon>
        <taxon>Pterygota</taxon>
        <taxon>Neoptera</taxon>
        <taxon>Endopterygota</taxon>
        <taxon>Coleoptera</taxon>
        <taxon>Polyphaga</taxon>
        <taxon>Cucujiformia</taxon>
        <taxon>Nitidulidae</taxon>
        <taxon>Meligethinae</taxon>
        <taxon>Brassicogethes</taxon>
    </lineage>
</organism>
<protein>
    <recommendedName>
        <fullName evidence="7">Carboxylic ester hydrolase</fullName>
        <ecNumber evidence="7">3.1.1.-</ecNumber>
    </recommendedName>
</protein>
<sequence length="549" mass="61994">MSFCLGFLNLKRFKDGAYFYRRVNRMCSTIVTISDGQIKGKSASDERGGTYFSFQGIPYAKPPVGNLRFRDPQPLEKWTGVLDATKQRKGCFSRKFLGSGFIGREDCLILNVYTPNTKEDSSPKPVLFWIHGGGFTSGSSTTDLYGPEYLMPENVVLVTINYRLGALGFLKFDDPSLEVPGNAGLKDMVMALKWVQKHIKNFGGDPNNVTIFGESAGGAAVQYLMLSPSSKGLFHKAILQSGSALNPWASGDPDSTKKLAKVLGLNPSNEREVLDKLQSMKVEDLFTNGVTKLKDSYSPGQLRPFCPLLDCKSCFVSKDPVDAIQSGNYHKVPMLMGCTSDEGMLIHFLTPKKHLTSETSFIPQNMKVQRGSPLYKEVAHKIKKYYLGDDLKATDFYRLFTDNYFLLGVYRSAKHHIETNDQPIYFYRFSLDTELNFLKRLLDISDPGACHVEDIAYLFKGATSPDLKPGSIEETSVRRMTKMWTDFARFGNPTPNTNTLIPTKWLPITKEKFNYLRIEKDLKMDVDLERESMEFWSKVEDDLKFKNKL</sequence>
<dbReference type="InterPro" id="IPR002168">
    <property type="entry name" value="Lipase_GDXG_HIS_AS"/>
</dbReference>
<keyword evidence="3" id="KW-0719">Serine esterase</keyword>
<dbReference type="EC" id="3.1.1.-" evidence="7"/>
<dbReference type="PANTHER" id="PTHR43142:SF1">
    <property type="entry name" value="CARBOXYLIC ESTER HYDROLASE"/>
    <property type="match status" value="1"/>
</dbReference>
<proteinExistence type="inferred from homology"/>
<evidence type="ECO:0000256" key="6">
    <source>
        <dbReference type="ARBA" id="ARBA00023180"/>
    </source>
</evidence>
<dbReference type="EMBL" id="OV121133">
    <property type="protein sequence ID" value="CAH0550114.1"/>
    <property type="molecule type" value="Genomic_DNA"/>
</dbReference>
<evidence type="ECO:0000259" key="8">
    <source>
        <dbReference type="Pfam" id="PF00135"/>
    </source>
</evidence>
<dbReference type="SUPFAM" id="SSF53474">
    <property type="entry name" value="alpha/beta-Hydrolases"/>
    <property type="match status" value="1"/>
</dbReference>
<dbReference type="InterPro" id="IPR029058">
    <property type="entry name" value="AB_hydrolase_fold"/>
</dbReference>
<comment type="similarity">
    <text evidence="1 7">Belongs to the type-B carboxylesterase/lipase family.</text>
</comment>
<keyword evidence="10" id="KW-1185">Reference proteome</keyword>
<evidence type="ECO:0000256" key="1">
    <source>
        <dbReference type="ARBA" id="ARBA00005964"/>
    </source>
</evidence>
<evidence type="ECO:0000313" key="10">
    <source>
        <dbReference type="Proteomes" id="UP001154078"/>
    </source>
</evidence>
<reference evidence="9" key="1">
    <citation type="submission" date="2021-12" db="EMBL/GenBank/DDBJ databases">
        <authorList>
            <person name="King R."/>
        </authorList>
    </citation>
    <scope>NUCLEOTIDE SEQUENCE</scope>
</reference>
<dbReference type="Gene3D" id="3.40.50.1820">
    <property type="entry name" value="alpha/beta hydrolase"/>
    <property type="match status" value="1"/>
</dbReference>
<dbReference type="InterPro" id="IPR019826">
    <property type="entry name" value="Carboxylesterase_B_AS"/>
</dbReference>
<evidence type="ECO:0000256" key="2">
    <source>
        <dbReference type="ARBA" id="ARBA00010515"/>
    </source>
</evidence>
<accession>A0A9P0FC43</accession>
<evidence type="ECO:0000313" key="9">
    <source>
        <dbReference type="EMBL" id="CAH0550114.1"/>
    </source>
</evidence>
<dbReference type="InterPro" id="IPR002018">
    <property type="entry name" value="CarbesteraseB"/>
</dbReference>
<dbReference type="Proteomes" id="UP001154078">
    <property type="component" value="Chromosome 2"/>
</dbReference>
<gene>
    <name evidence="9" type="ORF">MELIAE_LOCUS3014</name>
</gene>
<evidence type="ECO:0000256" key="5">
    <source>
        <dbReference type="ARBA" id="ARBA00023157"/>
    </source>
</evidence>